<dbReference type="Pfam" id="PF03473">
    <property type="entry name" value="MOSC"/>
    <property type="match status" value="1"/>
</dbReference>
<dbReference type="OrthoDB" id="6479793at2759"/>
<dbReference type="GO" id="GO:0030170">
    <property type="term" value="F:pyridoxal phosphate binding"/>
    <property type="evidence" value="ECO:0007669"/>
    <property type="project" value="InterPro"/>
</dbReference>
<organism evidence="2 3">
    <name type="scientific">Euroglyphus maynei</name>
    <name type="common">Mayne's house dust mite</name>
    <dbReference type="NCBI Taxonomy" id="6958"/>
    <lineage>
        <taxon>Eukaryota</taxon>
        <taxon>Metazoa</taxon>
        <taxon>Ecdysozoa</taxon>
        <taxon>Arthropoda</taxon>
        <taxon>Chelicerata</taxon>
        <taxon>Arachnida</taxon>
        <taxon>Acari</taxon>
        <taxon>Acariformes</taxon>
        <taxon>Sarcoptiformes</taxon>
        <taxon>Astigmata</taxon>
        <taxon>Psoroptidia</taxon>
        <taxon>Analgoidea</taxon>
        <taxon>Pyroglyphidae</taxon>
        <taxon>Pyroglyphinae</taxon>
        <taxon>Euroglyphus</taxon>
    </lineage>
</organism>
<dbReference type="SUPFAM" id="SSF50800">
    <property type="entry name" value="PK beta-barrel domain-like"/>
    <property type="match status" value="1"/>
</dbReference>
<dbReference type="InterPro" id="IPR005303">
    <property type="entry name" value="MOCOS_middle"/>
</dbReference>
<sequence length="312" mass="36679">MNDFQRKFGLALTIVSGLIILKSWIKRLRQGPPKIKKLIIYPIKSLQGVEVDHLDIVQTGVQWNNFHDRTMALVNEKNIMLTQRNKPKLGMITIKLQDEDIMLNAPGMETLKIPYFDEKLITNDIVTFDIWGQKTEGYVCQKEYCEWFTRFLNSETKLLRIRPELKHRQSIVFDNLLDNQVVYQDGFPVMLINDCSIDDLNLRLKGKRNVNHRNFRPNFLIENADAYEEDNWNRIRINKLEYYVPKPCDRCVMTTVIPEKGVLHSENEPLKTLKTYRIDKKWDEKAPLFGINLIPKEDGKIFIGDQLEIIDL</sequence>
<dbReference type="InterPro" id="IPR011037">
    <property type="entry name" value="Pyrv_Knase-like_insert_dom_sf"/>
</dbReference>
<dbReference type="PANTHER" id="PTHR14237:SF19">
    <property type="entry name" value="MITOCHONDRIAL AMIDOXIME REDUCING COMPONENT 1"/>
    <property type="match status" value="1"/>
</dbReference>
<dbReference type="GO" id="GO:0003824">
    <property type="term" value="F:catalytic activity"/>
    <property type="evidence" value="ECO:0007669"/>
    <property type="project" value="InterPro"/>
</dbReference>
<dbReference type="AlphaFoldDB" id="A0A1Y3AWS2"/>
<proteinExistence type="predicted"/>
<evidence type="ECO:0000259" key="1">
    <source>
        <dbReference type="PROSITE" id="PS51340"/>
    </source>
</evidence>
<dbReference type="SUPFAM" id="SSF141673">
    <property type="entry name" value="MOSC N-terminal domain-like"/>
    <property type="match status" value="1"/>
</dbReference>
<reference evidence="2 3" key="1">
    <citation type="submission" date="2017-03" db="EMBL/GenBank/DDBJ databases">
        <title>Genome Survey of Euroglyphus maynei.</title>
        <authorList>
            <person name="Arlian L.G."/>
            <person name="Morgan M.S."/>
            <person name="Rider S.D."/>
        </authorList>
    </citation>
    <scope>NUCLEOTIDE SEQUENCE [LARGE SCALE GENOMIC DNA]</scope>
    <source>
        <strain evidence="2">Arlian Lab</strain>
        <tissue evidence="2">Whole body</tissue>
    </source>
</reference>
<dbReference type="PROSITE" id="PS51340">
    <property type="entry name" value="MOSC"/>
    <property type="match status" value="1"/>
</dbReference>
<name>A0A1Y3AWS2_EURMA</name>
<dbReference type="GO" id="GO:0030151">
    <property type="term" value="F:molybdenum ion binding"/>
    <property type="evidence" value="ECO:0007669"/>
    <property type="project" value="InterPro"/>
</dbReference>
<dbReference type="EMBL" id="MUJZ01058040">
    <property type="protein sequence ID" value="OTF72083.1"/>
    <property type="molecule type" value="Genomic_DNA"/>
</dbReference>
<dbReference type="InterPro" id="IPR005302">
    <property type="entry name" value="MoCF_Sase_C"/>
</dbReference>
<accession>A0A1Y3AWS2</accession>
<dbReference type="Proteomes" id="UP000194236">
    <property type="component" value="Unassembled WGS sequence"/>
</dbReference>
<dbReference type="Pfam" id="PF03476">
    <property type="entry name" value="MOSC_N"/>
    <property type="match status" value="1"/>
</dbReference>
<evidence type="ECO:0000313" key="2">
    <source>
        <dbReference type="EMBL" id="OTF72083.1"/>
    </source>
</evidence>
<protein>
    <recommendedName>
        <fullName evidence="1">MOSC domain-containing protein</fullName>
    </recommendedName>
</protein>
<keyword evidence="3" id="KW-1185">Reference proteome</keyword>
<dbReference type="PANTHER" id="PTHR14237">
    <property type="entry name" value="MOLYBDOPTERIN COFACTOR SULFURASE MOSC"/>
    <property type="match status" value="1"/>
</dbReference>
<comment type="caution">
    <text evidence="2">The sequence shown here is derived from an EMBL/GenBank/DDBJ whole genome shotgun (WGS) entry which is preliminary data.</text>
</comment>
<gene>
    <name evidence="2" type="ORF">BLA29_005518</name>
</gene>
<feature type="domain" description="MOSC" evidence="1">
    <location>
        <begin position="156"/>
        <end position="310"/>
    </location>
</feature>
<evidence type="ECO:0000313" key="3">
    <source>
        <dbReference type="Proteomes" id="UP000194236"/>
    </source>
</evidence>